<dbReference type="STRING" id="1507870.A0A1V8SW59"/>
<protein>
    <submittedName>
        <fullName evidence="1">Uncharacterized protein</fullName>
    </submittedName>
</protein>
<sequence length="270" mass="29867">MGSLAPQSNIHIVYVAVPGYGHVRPLRSLAKSLSKAGYNATFVTGDASQDSLECIPNVDFHSFQGKSNIHPERVFEQWPERAQQPQDATIAIWDVEHVFFGCMDGWFNALQTVLARPELADKRVVLITDGFQTGVLPISLDTPQTRRVPVLAIANFPLLALSKDTAPFGFGLPSQGEEKNEEMNRMVVQAFSGVSAVANSLLQKYDCKREMTVRTPMDYMFHTPEAYLQLTVPQMEYPRSDAPPGFAFIGTLLGANDNRMLSVLVAGLHR</sequence>
<organism evidence="1 2">
    <name type="scientific">Cryoendolithus antarcticus</name>
    <dbReference type="NCBI Taxonomy" id="1507870"/>
    <lineage>
        <taxon>Eukaryota</taxon>
        <taxon>Fungi</taxon>
        <taxon>Dikarya</taxon>
        <taxon>Ascomycota</taxon>
        <taxon>Pezizomycotina</taxon>
        <taxon>Dothideomycetes</taxon>
        <taxon>Dothideomycetidae</taxon>
        <taxon>Cladosporiales</taxon>
        <taxon>Cladosporiaceae</taxon>
        <taxon>Cryoendolithus</taxon>
    </lineage>
</organism>
<dbReference type="InParanoid" id="A0A1V8SW59"/>
<dbReference type="OrthoDB" id="5835829at2759"/>
<dbReference type="Proteomes" id="UP000192596">
    <property type="component" value="Unassembled WGS sequence"/>
</dbReference>
<dbReference type="AlphaFoldDB" id="A0A1V8SW59"/>
<evidence type="ECO:0000313" key="1">
    <source>
        <dbReference type="EMBL" id="OQO03309.1"/>
    </source>
</evidence>
<comment type="caution">
    <text evidence="1">The sequence shown here is derived from an EMBL/GenBank/DDBJ whole genome shotgun (WGS) entry which is preliminary data.</text>
</comment>
<gene>
    <name evidence="1" type="ORF">B0A48_11565</name>
</gene>
<name>A0A1V8SW59_9PEZI</name>
<dbReference type="SUPFAM" id="SSF53756">
    <property type="entry name" value="UDP-Glycosyltransferase/glycogen phosphorylase"/>
    <property type="match status" value="1"/>
</dbReference>
<dbReference type="EMBL" id="NAJO01000025">
    <property type="protein sequence ID" value="OQO03309.1"/>
    <property type="molecule type" value="Genomic_DNA"/>
</dbReference>
<dbReference type="Gene3D" id="3.40.50.2000">
    <property type="entry name" value="Glycogen Phosphorylase B"/>
    <property type="match status" value="1"/>
</dbReference>
<evidence type="ECO:0000313" key="2">
    <source>
        <dbReference type="Proteomes" id="UP000192596"/>
    </source>
</evidence>
<keyword evidence="2" id="KW-1185">Reference proteome</keyword>
<reference evidence="2" key="1">
    <citation type="submission" date="2017-03" db="EMBL/GenBank/DDBJ databases">
        <title>Genomes of endolithic fungi from Antarctica.</title>
        <authorList>
            <person name="Coleine C."/>
            <person name="Masonjones S."/>
            <person name="Stajich J.E."/>
        </authorList>
    </citation>
    <scope>NUCLEOTIDE SEQUENCE [LARGE SCALE GENOMIC DNA]</scope>
    <source>
        <strain evidence="2">CCFEE 5527</strain>
    </source>
</reference>
<accession>A0A1V8SW59</accession>
<proteinExistence type="predicted"/>